<dbReference type="Gene3D" id="1.10.443.10">
    <property type="entry name" value="Intergrase catalytic core"/>
    <property type="match status" value="1"/>
</dbReference>
<dbReference type="SUPFAM" id="SSF56349">
    <property type="entry name" value="DNA breaking-rejoining enzymes"/>
    <property type="match status" value="1"/>
</dbReference>
<dbReference type="Proteomes" id="UP001225644">
    <property type="component" value="Unassembled WGS sequence"/>
</dbReference>
<name>A0ABU0B3F1_9FIRM</name>
<reference evidence="2 3" key="1">
    <citation type="submission" date="2023-07" db="EMBL/GenBank/DDBJ databases">
        <title>Genomic Encyclopedia of Type Strains, Phase IV (KMG-IV): sequencing the most valuable type-strain genomes for metagenomic binning, comparative biology and taxonomic classification.</title>
        <authorList>
            <person name="Goeker M."/>
        </authorList>
    </citation>
    <scope>NUCLEOTIDE SEQUENCE [LARGE SCALE GENOMIC DNA]</scope>
    <source>
        <strain evidence="2 3">DSM 12396</strain>
    </source>
</reference>
<sequence>MRRGKGGKYREVPLNATARRVLAGYLSGLSGEWLFPGKNGGHLTARAAQKALATRASKPPCR</sequence>
<evidence type="ECO:0000313" key="3">
    <source>
        <dbReference type="Proteomes" id="UP001225644"/>
    </source>
</evidence>
<organism evidence="2 3">
    <name type="scientific">Desulfofundulus luciae</name>
    <dbReference type="NCBI Taxonomy" id="74702"/>
    <lineage>
        <taxon>Bacteria</taxon>
        <taxon>Bacillati</taxon>
        <taxon>Bacillota</taxon>
        <taxon>Clostridia</taxon>
        <taxon>Eubacteriales</taxon>
        <taxon>Peptococcaceae</taxon>
        <taxon>Desulfofundulus</taxon>
    </lineage>
</organism>
<keyword evidence="1" id="KW-0233">DNA recombination</keyword>
<keyword evidence="3" id="KW-1185">Reference proteome</keyword>
<protein>
    <submittedName>
        <fullName evidence="2">Site-specific recombinase XerC</fullName>
    </submittedName>
</protein>
<dbReference type="InterPro" id="IPR011010">
    <property type="entry name" value="DNA_brk_join_enz"/>
</dbReference>
<comment type="caution">
    <text evidence="2">The sequence shown here is derived from an EMBL/GenBank/DDBJ whole genome shotgun (WGS) entry which is preliminary data.</text>
</comment>
<proteinExistence type="predicted"/>
<evidence type="ECO:0000256" key="1">
    <source>
        <dbReference type="ARBA" id="ARBA00023172"/>
    </source>
</evidence>
<dbReference type="InterPro" id="IPR013762">
    <property type="entry name" value="Integrase-like_cat_sf"/>
</dbReference>
<evidence type="ECO:0000313" key="2">
    <source>
        <dbReference type="EMBL" id="MDQ0287251.1"/>
    </source>
</evidence>
<dbReference type="EMBL" id="JAUSUX010000021">
    <property type="protein sequence ID" value="MDQ0287251.1"/>
    <property type="molecule type" value="Genomic_DNA"/>
</dbReference>
<accession>A0ABU0B3F1</accession>
<gene>
    <name evidence="2" type="ORF">J2Z49_002372</name>
</gene>